<dbReference type="EMBL" id="JTHE02000003">
    <property type="protein sequence ID" value="NEV68739.1"/>
    <property type="molecule type" value="Genomic_DNA"/>
</dbReference>
<dbReference type="AlphaFoldDB" id="A0A0C1URQ8"/>
<sequence length="190" mass="22148">MIPFETPESLPGKHLETYEQALKLGENYEEIVAQQITDLGLPCYRLKQRFLTSDQLWENRFRRLRGRPERHTKDNPGLLRPYQVDLAIALGKYRRALVEVKALSSQAFSRDWIHVGDVRKFDQKVLPVAALMLINRVTREAWAIAYEPETWSRKKSIWDPSRMDYVIHRSALSPLEAFVDALKDGLTDVR</sequence>
<protein>
    <submittedName>
        <fullName evidence="1">Uncharacterized protein</fullName>
    </submittedName>
</protein>
<organism evidence="1">
    <name type="scientific">Lyngbya confervoides BDU141951</name>
    <dbReference type="NCBI Taxonomy" id="1574623"/>
    <lineage>
        <taxon>Bacteria</taxon>
        <taxon>Bacillati</taxon>
        <taxon>Cyanobacteriota</taxon>
        <taxon>Cyanophyceae</taxon>
        <taxon>Oscillatoriophycideae</taxon>
        <taxon>Oscillatoriales</taxon>
        <taxon>Microcoleaceae</taxon>
        <taxon>Lyngbya</taxon>
    </lineage>
</organism>
<comment type="caution">
    <text evidence="1">The sequence shown here is derived from an EMBL/GenBank/DDBJ whole genome shotgun (WGS) entry which is preliminary data.</text>
</comment>
<reference evidence="1" key="2">
    <citation type="journal article" date="2015" name="Genome Announc.">
        <title>Draft Genome Sequence of Filamentous Marine Cyanobacterium Lyngbya confervoides Strain BDU141951.</title>
        <authorList>
            <person name="Chandrababunaidu M.M."/>
            <person name="Sen D."/>
            <person name="Tripathy S."/>
        </authorList>
    </citation>
    <scope>NUCLEOTIDE SEQUENCE</scope>
    <source>
        <strain evidence="1">BDU141951</strain>
    </source>
</reference>
<accession>A0A0C1URQ8</accession>
<proteinExistence type="predicted"/>
<evidence type="ECO:0000313" key="1">
    <source>
        <dbReference type="EMBL" id="NEV68739.1"/>
    </source>
</evidence>
<gene>
    <name evidence="1" type="ORF">QQ91_016645</name>
</gene>
<name>A0A0C1URQ8_9CYAN</name>
<reference evidence="1" key="3">
    <citation type="submission" date="2020-02" db="EMBL/GenBank/DDBJ databases">
        <authorList>
            <person name="Sarangi A.N."/>
            <person name="Ghosh S."/>
            <person name="Mukherjee M."/>
            <person name="Tripathy S."/>
        </authorList>
    </citation>
    <scope>NUCLEOTIDE SEQUENCE</scope>
    <source>
        <strain evidence="1">BDU141951</strain>
    </source>
</reference>
<reference evidence="1" key="1">
    <citation type="submission" date="2014-11" db="EMBL/GenBank/DDBJ databases">
        <authorList>
            <person name="Malar M.C."/>
            <person name="Sen D."/>
            <person name="Tripathy S."/>
        </authorList>
    </citation>
    <scope>NUCLEOTIDE SEQUENCE</scope>
    <source>
        <strain evidence="1">BDU141951</strain>
    </source>
</reference>